<evidence type="ECO:0000256" key="7">
    <source>
        <dbReference type="ARBA" id="ARBA00022927"/>
    </source>
</evidence>
<feature type="transmembrane region" description="Helical" evidence="11">
    <location>
        <begin position="98"/>
        <end position="117"/>
    </location>
</feature>
<dbReference type="EMBL" id="JAMZMK010006751">
    <property type="protein sequence ID" value="KAI7747469.1"/>
    <property type="molecule type" value="Genomic_DNA"/>
</dbReference>
<feature type="transmembrane region" description="Helical" evidence="11">
    <location>
        <begin position="6"/>
        <end position="22"/>
    </location>
</feature>
<evidence type="ECO:0000256" key="6">
    <source>
        <dbReference type="ARBA" id="ARBA00022892"/>
    </source>
</evidence>
<name>A0AAD5CV60_AMBAR</name>
<accession>A0AAD5CV60</accession>
<comment type="subcellular location">
    <subcellularLocation>
        <location evidence="1">Endoplasmic reticulum membrane</location>
        <topology evidence="1">Multi-pass membrane protein</topology>
    </subcellularLocation>
</comment>
<dbReference type="PANTHER" id="PTHR10585">
    <property type="entry name" value="ER LUMEN PROTEIN RETAINING RECEPTOR"/>
    <property type="match status" value="1"/>
</dbReference>
<evidence type="ECO:0000313" key="13">
    <source>
        <dbReference type="Proteomes" id="UP001206925"/>
    </source>
</evidence>
<keyword evidence="10" id="KW-0675">Receptor</keyword>
<evidence type="ECO:0000256" key="5">
    <source>
        <dbReference type="ARBA" id="ARBA00022824"/>
    </source>
</evidence>
<reference evidence="12" key="1">
    <citation type="submission" date="2022-06" db="EMBL/GenBank/DDBJ databases">
        <title>Uncovering the hologenomic basis of an extraordinary plant invasion.</title>
        <authorList>
            <person name="Bieker V.C."/>
            <person name="Martin M.D."/>
            <person name="Gilbert T."/>
            <person name="Hodgins K."/>
            <person name="Battlay P."/>
            <person name="Petersen B."/>
            <person name="Wilson J."/>
        </authorList>
    </citation>
    <scope>NUCLEOTIDE SEQUENCE</scope>
    <source>
        <strain evidence="12">AA19_3_7</strain>
        <tissue evidence="12">Leaf</tissue>
    </source>
</reference>
<dbReference type="GO" id="GO:0006621">
    <property type="term" value="P:protein retention in ER lumen"/>
    <property type="evidence" value="ECO:0007669"/>
    <property type="project" value="InterPro"/>
</dbReference>
<keyword evidence="4 11" id="KW-0812">Transmembrane</keyword>
<dbReference type="GO" id="GO:0005789">
    <property type="term" value="C:endoplasmic reticulum membrane"/>
    <property type="evidence" value="ECO:0007669"/>
    <property type="project" value="UniProtKB-SubCell"/>
</dbReference>
<proteinExistence type="inferred from homology"/>
<evidence type="ECO:0000256" key="1">
    <source>
        <dbReference type="ARBA" id="ARBA00004477"/>
    </source>
</evidence>
<gene>
    <name evidence="12" type="ORF">M8C21_030742</name>
</gene>
<dbReference type="AlphaFoldDB" id="A0AAD5CV60"/>
<protein>
    <submittedName>
        <fullName evidence="12">Uncharacterized protein</fullName>
    </submittedName>
</protein>
<organism evidence="12 13">
    <name type="scientific">Ambrosia artemisiifolia</name>
    <name type="common">Common ragweed</name>
    <dbReference type="NCBI Taxonomy" id="4212"/>
    <lineage>
        <taxon>Eukaryota</taxon>
        <taxon>Viridiplantae</taxon>
        <taxon>Streptophyta</taxon>
        <taxon>Embryophyta</taxon>
        <taxon>Tracheophyta</taxon>
        <taxon>Spermatophyta</taxon>
        <taxon>Magnoliopsida</taxon>
        <taxon>eudicotyledons</taxon>
        <taxon>Gunneridae</taxon>
        <taxon>Pentapetalae</taxon>
        <taxon>asterids</taxon>
        <taxon>campanulids</taxon>
        <taxon>Asterales</taxon>
        <taxon>Asteraceae</taxon>
        <taxon>Asteroideae</taxon>
        <taxon>Heliantheae alliance</taxon>
        <taxon>Heliantheae</taxon>
        <taxon>Ambrosia</taxon>
    </lineage>
</organism>
<dbReference type="InterPro" id="IPR000133">
    <property type="entry name" value="ER_ret_rcpt"/>
</dbReference>
<evidence type="ECO:0000256" key="3">
    <source>
        <dbReference type="ARBA" id="ARBA00022448"/>
    </source>
</evidence>
<feature type="transmembrane region" description="Helical" evidence="11">
    <location>
        <begin position="67"/>
        <end position="86"/>
    </location>
</feature>
<dbReference type="GO" id="GO:0016192">
    <property type="term" value="P:vesicle-mediated transport"/>
    <property type="evidence" value="ECO:0007669"/>
    <property type="project" value="UniProtKB-KW"/>
</dbReference>
<evidence type="ECO:0000256" key="10">
    <source>
        <dbReference type="ARBA" id="ARBA00023170"/>
    </source>
</evidence>
<keyword evidence="13" id="KW-1185">Reference proteome</keyword>
<evidence type="ECO:0000256" key="2">
    <source>
        <dbReference type="ARBA" id="ARBA00010120"/>
    </source>
</evidence>
<evidence type="ECO:0000313" key="12">
    <source>
        <dbReference type="EMBL" id="KAI7747469.1"/>
    </source>
</evidence>
<sequence length="175" mass="20164">MENDIHTFLDFAALASTLWVVYMIRYKLQATYNEDLDNIPKYYLVVPCVLLALFIYPNTYHSYLSKVMWAFCVYLEAIAVLPQLTMMQKTKMIEPSTARYVFALGIARFFGCAHWIIQVYESAGAYLYLLGTGYYLWLPAVLLAEVVQTFILADFCYYYVKSVVNGHLLVSLPPV</sequence>
<keyword evidence="7" id="KW-0653">Protein transport</keyword>
<evidence type="ECO:0000256" key="4">
    <source>
        <dbReference type="ARBA" id="ARBA00022692"/>
    </source>
</evidence>
<comment type="similarity">
    <text evidence="2">Belongs to the ERD2 family.</text>
</comment>
<dbReference type="Proteomes" id="UP001206925">
    <property type="component" value="Unassembled WGS sequence"/>
</dbReference>
<feature type="transmembrane region" description="Helical" evidence="11">
    <location>
        <begin position="137"/>
        <end position="160"/>
    </location>
</feature>
<feature type="transmembrane region" description="Helical" evidence="11">
    <location>
        <begin position="42"/>
        <end position="61"/>
    </location>
</feature>
<dbReference type="Pfam" id="PF00810">
    <property type="entry name" value="ER_lumen_recept"/>
    <property type="match status" value="1"/>
</dbReference>
<keyword evidence="9 11" id="KW-0472">Membrane</keyword>
<keyword evidence="5" id="KW-0256">Endoplasmic reticulum</keyword>
<evidence type="ECO:0000256" key="8">
    <source>
        <dbReference type="ARBA" id="ARBA00022989"/>
    </source>
</evidence>
<keyword evidence="6" id="KW-0931">ER-Golgi transport</keyword>
<comment type="caution">
    <text evidence="12">The sequence shown here is derived from an EMBL/GenBank/DDBJ whole genome shotgun (WGS) entry which is preliminary data.</text>
</comment>
<dbReference type="GO" id="GO:0046923">
    <property type="term" value="F:ER retention sequence binding"/>
    <property type="evidence" value="ECO:0007669"/>
    <property type="project" value="InterPro"/>
</dbReference>
<keyword evidence="3" id="KW-0813">Transport</keyword>
<keyword evidence="8 11" id="KW-1133">Transmembrane helix</keyword>
<evidence type="ECO:0000256" key="9">
    <source>
        <dbReference type="ARBA" id="ARBA00023136"/>
    </source>
</evidence>
<dbReference type="GO" id="GO:0015031">
    <property type="term" value="P:protein transport"/>
    <property type="evidence" value="ECO:0007669"/>
    <property type="project" value="UniProtKB-KW"/>
</dbReference>
<evidence type="ECO:0000256" key="11">
    <source>
        <dbReference type="SAM" id="Phobius"/>
    </source>
</evidence>